<keyword evidence="1" id="KW-1133">Transmembrane helix</keyword>
<sequence>MQGEVIKFDTAEQQGTIRTETGEEYTFDLTGWRGRGLPDSGLLVSFEAKAEQAYQVFNLPSGQMKAAAYKKVDETEIRPVQTSFWSIMAIGTAAMSVPMGYFVALLGLLFALMGFREARLQPERYKGKGLALAAGALALAVLILTLLVNPEQQ</sequence>
<evidence type="ECO:0008006" key="4">
    <source>
        <dbReference type="Google" id="ProtNLM"/>
    </source>
</evidence>
<accession>A0A1T4KWM1</accession>
<dbReference type="AlphaFoldDB" id="A0A1T4KWM1"/>
<protein>
    <recommendedName>
        <fullName evidence="4">DUF4190 domain-containing protein</fullName>
    </recommendedName>
</protein>
<dbReference type="EMBL" id="MTSM01000015">
    <property type="protein sequence ID" value="OPX54981.1"/>
    <property type="molecule type" value="Genomic_DNA"/>
</dbReference>
<proteinExistence type="predicted"/>
<dbReference type="STRING" id="64969.SAMN02745127_00263"/>
<feature type="transmembrane region" description="Helical" evidence="1">
    <location>
        <begin position="130"/>
        <end position="148"/>
    </location>
</feature>
<feature type="transmembrane region" description="Helical" evidence="1">
    <location>
        <begin position="84"/>
        <end position="110"/>
    </location>
</feature>
<dbReference type="RefSeq" id="WP_078743867.1">
    <property type="nucleotide sequence ID" value="NZ_FUXG01000001.1"/>
</dbReference>
<dbReference type="Proteomes" id="UP000191418">
    <property type="component" value="Unassembled WGS sequence"/>
</dbReference>
<gene>
    <name evidence="2" type="ORF">BTE48_11625</name>
</gene>
<keyword evidence="1" id="KW-0812">Transmembrane</keyword>
<evidence type="ECO:0000313" key="3">
    <source>
        <dbReference type="Proteomes" id="UP000191418"/>
    </source>
</evidence>
<keyword evidence="3" id="KW-1185">Reference proteome</keyword>
<evidence type="ECO:0000313" key="2">
    <source>
        <dbReference type="EMBL" id="OPX54981.1"/>
    </source>
</evidence>
<dbReference type="OrthoDB" id="9816361at2"/>
<name>A0A1T4KWM1_9GAMM</name>
<comment type="caution">
    <text evidence="2">The sequence shown here is derived from an EMBL/GenBank/DDBJ whole genome shotgun (WGS) entry which is preliminary data.</text>
</comment>
<reference evidence="2 3" key="1">
    <citation type="submission" date="2017-01" db="EMBL/GenBank/DDBJ databases">
        <title>Genome Sequencing of a Marine Spirillum, Oceanospirillum multiglobuliferum ATCC 33336, from Japan.</title>
        <authorList>
            <person name="Carney J.G."/>
            <person name="Trachtenberg A.M."/>
            <person name="Rheaume B.A."/>
            <person name="Linnane J.D."/>
            <person name="Pitts N.L."/>
            <person name="Mykles D.L."/>
            <person name="Maclea K.S."/>
        </authorList>
    </citation>
    <scope>NUCLEOTIDE SEQUENCE [LARGE SCALE GENOMIC DNA]</scope>
    <source>
        <strain evidence="2 3">ATCC 33336</strain>
    </source>
</reference>
<organism evidence="2 3">
    <name type="scientific">Oceanospirillum multiglobuliferum</name>
    <dbReference type="NCBI Taxonomy" id="64969"/>
    <lineage>
        <taxon>Bacteria</taxon>
        <taxon>Pseudomonadati</taxon>
        <taxon>Pseudomonadota</taxon>
        <taxon>Gammaproteobacteria</taxon>
        <taxon>Oceanospirillales</taxon>
        <taxon>Oceanospirillaceae</taxon>
        <taxon>Oceanospirillum</taxon>
    </lineage>
</organism>
<evidence type="ECO:0000256" key="1">
    <source>
        <dbReference type="SAM" id="Phobius"/>
    </source>
</evidence>
<keyword evidence="1" id="KW-0472">Membrane</keyword>